<dbReference type="RefSeq" id="WP_100495747.1">
    <property type="nucleotide sequence ID" value="NZ_PGLQ01000001.1"/>
</dbReference>
<keyword evidence="1" id="KW-1133">Transmembrane helix</keyword>
<keyword evidence="1" id="KW-0812">Transmembrane</keyword>
<reference evidence="2 3" key="1">
    <citation type="submission" date="2017-11" db="EMBL/GenBank/DDBJ databases">
        <title>Draft genome sequences of strains TRE 1, TRE D, TRE H and TRI 7, isolated from tamarins, belonging to four potential novel Bifidobacterium species.</title>
        <authorList>
            <person name="Mattarelli P."/>
            <person name="Modesto M."/>
            <person name="Bonetti A."/>
            <person name="Puglisi E."/>
            <person name="Morelli L."/>
        </authorList>
    </citation>
    <scope>NUCLEOTIDE SEQUENCE [LARGE SCALE GENOMIC DNA]</scope>
    <source>
        <strain evidence="3">TRED</strain>
    </source>
</reference>
<feature type="transmembrane region" description="Helical" evidence="1">
    <location>
        <begin position="25"/>
        <end position="45"/>
    </location>
</feature>
<proteinExistence type="predicted"/>
<protein>
    <submittedName>
        <fullName evidence="2">Uncharacterized protein</fullName>
    </submittedName>
</protein>
<dbReference type="OrthoDB" id="3240514at2"/>
<gene>
    <name evidence="2" type="ORF">CUU80_02250</name>
</gene>
<keyword evidence="1" id="KW-0472">Membrane</keyword>
<dbReference type="AlphaFoldDB" id="A0A2M9HT47"/>
<comment type="caution">
    <text evidence="2">The sequence shown here is derived from an EMBL/GenBank/DDBJ whole genome shotgun (WGS) entry which is preliminary data.</text>
</comment>
<name>A0A2M9HT47_9BIFI</name>
<dbReference type="EMBL" id="PGLQ01000001">
    <property type="protein sequence ID" value="PJM79977.1"/>
    <property type="molecule type" value="Genomic_DNA"/>
</dbReference>
<dbReference type="Proteomes" id="UP000228755">
    <property type="component" value="Unassembled WGS sequence"/>
</dbReference>
<organism evidence="2 3">
    <name type="scientific">Bifidobacterium scaligerum</name>
    <dbReference type="NCBI Taxonomy" id="2052656"/>
    <lineage>
        <taxon>Bacteria</taxon>
        <taxon>Bacillati</taxon>
        <taxon>Actinomycetota</taxon>
        <taxon>Actinomycetes</taxon>
        <taxon>Bifidobacteriales</taxon>
        <taxon>Bifidobacteriaceae</taxon>
        <taxon>Bifidobacterium</taxon>
    </lineage>
</organism>
<evidence type="ECO:0000313" key="3">
    <source>
        <dbReference type="Proteomes" id="UP000228755"/>
    </source>
</evidence>
<feature type="transmembrane region" description="Helical" evidence="1">
    <location>
        <begin position="57"/>
        <end position="79"/>
    </location>
</feature>
<accession>A0A2M9HT47</accession>
<sequence>MNTSDYGRHASGYRKPDATEADRRLAFKAGLWLAVLAVCLVWVLTHSGCAHPVGNGLASLVGFGFVPIRLACLLTADALPGE</sequence>
<evidence type="ECO:0000313" key="2">
    <source>
        <dbReference type="EMBL" id="PJM79977.1"/>
    </source>
</evidence>
<keyword evidence="3" id="KW-1185">Reference proteome</keyword>
<evidence type="ECO:0000256" key="1">
    <source>
        <dbReference type="SAM" id="Phobius"/>
    </source>
</evidence>